<dbReference type="AlphaFoldDB" id="A0A8H7XWI7"/>
<accession>A0A8H7XWI7</accession>
<reference evidence="2" key="1">
    <citation type="submission" date="2021-02" db="EMBL/GenBank/DDBJ databases">
        <title>Psilocybe cubensis genome.</title>
        <authorList>
            <person name="Mckernan K.J."/>
            <person name="Crawford S."/>
            <person name="Trippe A."/>
            <person name="Kane L.T."/>
            <person name="Mclaughlin S."/>
        </authorList>
    </citation>
    <scope>NUCLEOTIDE SEQUENCE [LARGE SCALE GENOMIC DNA]</scope>
    <source>
        <strain evidence="2">MGC-MH-2018</strain>
    </source>
</reference>
<comment type="caution">
    <text evidence="2">The sequence shown here is derived from an EMBL/GenBank/DDBJ whole genome shotgun (WGS) entry which is preliminary data.</text>
</comment>
<gene>
    <name evidence="2" type="ORF">JR316_005781</name>
</gene>
<feature type="region of interest" description="Disordered" evidence="1">
    <location>
        <begin position="133"/>
        <end position="198"/>
    </location>
</feature>
<evidence type="ECO:0000256" key="1">
    <source>
        <dbReference type="SAM" id="MobiDB-lite"/>
    </source>
</evidence>
<name>A0A8H7XWI7_PSICU</name>
<feature type="compositionally biased region" description="Low complexity" evidence="1">
    <location>
        <begin position="147"/>
        <end position="174"/>
    </location>
</feature>
<feature type="compositionally biased region" description="Polar residues" evidence="1">
    <location>
        <begin position="87"/>
        <end position="98"/>
    </location>
</feature>
<protein>
    <submittedName>
        <fullName evidence="2">Uncharacterized protein</fullName>
    </submittedName>
</protein>
<proteinExistence type="predicted"/>
<sequence>MDLDVPSKRVLTDEIRDASQVSDNFARSASSGTPEDLIQRLRNAGARGRKSVLEGYKTTPSTFSKAQSTGSIFTSMNDTLHKIYSNRDSLPSLPSNDQVSRKRARSVMEHDVEIATPEGSEAYPAFGQPVTFRPVKSLPNSRRSLHTTHSLPTSSFTLGGNGQTSQTQSFPQSSNEEEDWSQDTTFQSSEQKFEPMVL</sequence>
<dbReference type="OrthoDB" id="4072855at2759"/>
<dbReference type="EMBL" id="JAFIQS010000005">
    <property type="protein sequence ID" value="KAG5169225.1"/>
    <property type="molecule type" value="Genomic_DNA"/>
</dbReference>
<organism evidence="2">
    <name type="scientific">Psilocybe cubensis</name>
    <name type="common">Psychedelic mushroom</name>
    <name type="synonym">Stropharia cubensis</name>
    <dbReference type="NCBI Taxonomy" id="181762"/>
    <lineage>
        <taxon>Eukaryota</taxon>
        <taxon>Fungi</taxon>
        <taxon>Dikarya</taxon>
        <taxon>Basidiomycota</taxon>
        <taxon>Agaricomycotina</taxon>
        <taxon>Agaricomycetes</taxon>
        <taxon>Agaricomycetidae</taxon>
        <taxon>Agaricales</taxon>
        <taxon>Agaricineae</taxon>
        <taxon>Strophariaceae</taxon>
        <taxon>Psilocybe</taxon>
    </lineage>
</organism>
<feature type="region of interest" description="Disordered" evidence="1">
    <location>
        <begin position="87"/>
        <end position="110"/>
    </location>
</feature>
<evidence type="ECO:0000313" key="2">
    <source>
        <dbReference type="EMBL" id="KAG5169225.1"/>
    </source>
</evidence>